<reference evidence="2 3" key="1">
    <citation type="submission" date="2024-04" db="EMBL/GenBank/DDBJ databases">
        <title>Genome assembly C_amara_ONT_v2.</title>
        <authorList>
            <person name="Yant L."/>
            <person name="Moore C."/>
            <person name="Slenker M."/>
        </authorList>
    </citation>
    <scope>NUCLEOTIDE SEQUENCE [LARGE SCALE GENOMIC DNA]</scope>
    <source>
        <tissue evidence="2">Leaf</tissue>
    </source>
</reference>
<dbReference type="AlphaFoldDB" id="A0ABD1APP9"/>
<gene>
    <name evidence="2" type="ORF">V5N11_022326</name>
</gene>
<dbReference type="EMBL" id="JBANAX010000608">
    <property type="protein sequence ID" value="KAL1200836.1"/>
    <property type="molecule type" value="Genomic_DNA"/>
</dbReference>
<accession>A0ABD1APP9</accession>
<evidence type="ECO:0000313" key="3">
    <source>
        <dbReference type="Proteomes" id="UP001558713"/>
    </source>
</evidence>
<feature type="domain" description="F-box protein At3g26010-like beta-propeller" evidence="1">
    <location>
        <begin position="4"/>
        <end position="203"/>
    </location>
</feature>
<dbReference type="InterPro" id="IPR055290">
    <property type="entry name" value="At3g26010-like"/>
</dbReference>
<sequence length="241" mass="28069">MYKGDLLGYKVVQYGLSNNAGSFYFQMYSSDSGNWTFQFVGTERHIYNRLPSNPINLNGYLHWLCRDDTQALVAYNFYAFEWICRVIPLPERSASNFADTLTISCGSLMYMNTNRGGQLNQQLKIWRLKKYTSGSSKESWELVWDLMLGLCLATEPVAMHPFVEEIIYFVTRQTDYSETHAYLVSGNLHTKNFQLHEYWNQKHRELGDYKSHLFHQFVFPQRLSSIPCPPGCTLVTLPDQH</sequence>
<dbReference type="InterPro" id="IPR056592">
    <property type="entry name" value="Beta-prop_At3g26010-like"/>
</dbReference>
<evidence type="ECO:0000259" key="1">
    <source>
        <dbReference type="Pfam" id="PF24750"/>
    </source>
</evidence>
<proteinExistence type="predicted"/>
<organism evidence="2 3">
    <name type="scientific">Cardamine amara subsp. amara</name>
    <dbReference type="NCBI Taxonomy" id="228776"/>
    <lineage>
        <taxon>Eukaryota</taxon>
        <taxon>Viridiplantae</taxon>
        <taxon>Streptophyta</taxon>
        <taxon>Embryophyta</taxon>
        <taxon>Tracheophyta</taxon>
        <taxon>Spermatophyta</taxon>
        <taxon>Magnoliopsida</taxon>
        <taxon>eudicotyledons</taxon>
        <taxon>Gunneridae</taxon>
        <taxon>Pentapetalae</taxon>
        <taxon>rosids</taxon>
        <taxon>malvids</taxon>
        <taxon>Brassicales</taxon>
        <taxon>Brassicaceae</taxon>
        <taxon>Cardamineae</taxon>
        <taxon>Cardamine</taxon>
    </lineage>
</organism>
<dbReference type="PANTHER" id="PTHR35546">
    <property type="entry name" value="F-BOX PROTEIN INTERACTION DOMAIN PROTEIN-RELATED"/>
    <property type="match status" value="1"/>
</dbReference>
<protein>
    <submittedName>
        <fullName evidence="2">F-box protein</fullName>
    </submittedName>
</protein>
<evidence type="ECO:0000313" key="2">
    <source>
        <dbReference type="EMBL" id="KAL1200836.1"/>
    </source>
</evidence>
<dbReference type="Pfam" id="PF24750">
    <property type="entry name" value="b-prop_At3g26010-like"/>
    <property type="match status" value="1"/>
</dbReference>
<dbReference type="PANTHER" id="PTHR35546:SF130">
    <property type="entry name" value="EXPRESSED PROTEIN"/>
    <property type="match status" value="1"/>
</dbReference>
<name>A0ABD1APP9_CARAN</name>
<dbReference type="Proteomes" id="UP001558713">
    <property type="component" value="Unassembled WGS sequence"/>
</dbReference>
<keyword evidence="3" id="KW-1185">Reference proteome</keyword>
<comment type="caution">
    <text evidence="2">The sequence shown here is derived from an EMBL/GenBank/DDBJ whole genome shotgun (WGS) entry which is preliminary data.</text>
</comment>